<sequence length="134" mass="14864">MPWSLPKHYSEPVYRRGKGEDKDTEISPLQNKSKTKTQLKRRQKTSTAGISTEANKYTLSFLFRCPDAILDVQERKMWALSPPCGHASQGPGPVVWPYKIPIWGPLGLQKIDTPCASGVGPGRVSGFQSNLLLL</sequence>
<feature type="compositionally biased region" description="Basic and acidic residues" evidence="1">
    <location>
        <begin position="8"/>
        <end position="25"/>
    </location>
</feature>
<evidence type="ECO:0000256" key="1">
    <source>
        <dbReference type="SAM" id="MobiDB-lite"/>
    </source>
</evidence>
<dbReference type="EMBL" id="JAFNEN010000041">
    <property type="protein sequence ID" value="KAG8198375.1"/>
    <property type="molecule type" value="Genomic_DNA"/>
</dbReference>
<proteinExistence type="predicted"/>
<dbReference type="AlphaFoldDB" id="A0AAV6VNX0"/>
<protein>
    <submittedName>
        <fullName evidence="2">Uncharacterized protein</fullName>
    </submittedName>
</protein>
<reference evidence="2 3" key="1">
    <citation type="journal article" date="2022" name="Nat. Ecol. Evol.">
        <title>A masculinizing supergene underlies an exaggerated male reproductive morph in a spider.</title>
        <authorList>
            <person name="Hendrickx F."/>
            <person name="De Corte Z."/>
            <person name="Sonet G."/>
            <person name="Van Belleghem S.M."/>
            <person name="Kostlbacher S."/>
            <person name="Vangestel C."/>
        </authorList>
    </citation>
    <scope>NUCLEOTIDE SEQUENCE [LARGE SCALE GENOMIC DNA]</scope>
    <source>
        <strain evidence="2">W744_W776</strain>
    </source>
</reference>
<evidence type="ECO:0000313" key="2">
    <source>
        <dbReference type="EMBL" id="KAG8198375.1"/>
    </source>
</evidence>
<evidence type="ECO:0000313" key="3">
    <source>
        <dbReference type="Proteomes" id="UP000827092"/>
    </source>
</evidence>
<organism evidence="2 3">
    <name type="scientific">Oedothorax gibbosus</name>
    <dbReference type="NCBI Taxonomy" id="931172"/>
    <lineage>
        <taxon>Eukaryota</taxon>
        <taxon>Metazoa</taxon>
        <taxon>Ecdysozoa</taxon>
        <taxon>Arthropoda</taxon>
        <taxon>Chelicerata</taxon>
        <taxon>Arachnida</taxon>
        <taxon>Araneae</taxon>
        <taxon>Araneomorphae</taxon>
        <taxon>Entelegynae</taxon>
        <taxon>Araneoidea</taxon>
        <taxon>Linyphiidae</taxon>
        <taxon>Erigoninae</taxon>
        <taxon>Oedothorax</taxon>
    </lineage>
</organism>
<dbReference type="Proteomes" id="UP000827092">
    <property type="component" value="Unassembled WGS sequence"/>
</dbReference>
<comment type="caution">
    <text evidence="2">The sequence shown here is derived from an EMBL/GenBank/DDBJ whole genome shotgun (WGS) entry which is preliminary data.</text>
</comment>
<accession>A0AAV6VNX0</accession>
<keyword evidence="3" id="KW-1185">Reference proteome</keyword>
<gene>
    <name evidence="2" type="ORF">JTE90_021620</name>
</gene>
<feature type="compositionally biased region" description="Basic residues" evidence="1">
    <location>
        <begin position="33"/>
        <end position="44"/>
    </location>
</feature>
<name>A0AAV6VNX0_9ARAC</name>
<feature type="region of interest" description="Disordered" evidence="1">
    <location>
        <begin position="1"/>
        <end position="48"/>
    </location>
</feature>